<evidence type="ECO:0000313" key="3">
    <source>
        <dbReference type="EMBL" id="MBS7527458.1"/>
    </source>
</evidence>
<dbReference type="NCBIfam" id="NF010191">
    <property type="entry name" value="PRK13670.1"/>
    <property type="match status" value="1"/>
</dbReference>
<sequence>MKIIGIVVEYNPFHNGHLYQIQSLRERFHPDGIVVIMSGHFVQRGQPAIFDKWMRAEMALICGVDLVLELPFYDATSSAEGFADGAVRALAATGIVTHLAFGTECDDLTLLTKIARIYAEEPSHFKDQLSEHLKSGLPFAKAREKALQDAFPQFDDSQLTAVRKSNAILAIEYLKACYRHGLDLEPLPIKRIGSDYHNADLQENYASATAIRSILKAIPTPSRKQLMTVMPVSAVDCMMASGINRQLDINAFEPYIRYRLALMDAGALANIRGVSEGLEYKLAAASKNFTDLSDLIVQLKSKRYAETRLHRILINVLLDVHPLDTTATYLRVLGFTPTGQACLKAMKSMASRTIVTTLSKAPAEVLNDPHMKLDLLATDLYHMAAGQTKSGMDFTKPPIQIK</sequence>
<comment type="function">
    <text evidence="2">Catalyzes the formation of N(4)-acetylcytidine (ac(4)C) at the wobble position of elongator tRNA(Met), using acetate and ATP as substrates. First activates an acetate ion to form acetyladenylate (Ac-AMP) and then transfers the acetyl group to tRNA to form ac(4)C34.</text>
</comment>
<proteinExistence type="inferred from homology"/>
<comment type="caution">
    <text evidence="3">The sequence shown here is derived from an EMBL/GenBank/DDBJ whole genome shotgun (WGS) entry which is preliminary data.</text>
</comment>
<keyword evidence="4" id="KW-1185">Reference proteome</keyword>
<gene>
    <name evidence="2" type="primary">tmcAL</name>
    <name evidence="3" type="ORF">KHM83_12305</name>
</gene>
<protein>
    <recommendedName>
        <fullName evidence="2">tRNA(Met) cytidine acetate ligase</fullName>
        <ecNumber evidence="2">6.3.4.-</ecNumber>
    </recommendedName>
</protein>
<keyword evidence="2" id="KW-0963">Cytoplasm</keyword>
<reference evidence="3 4" key="1">
    <citation type="submission" date="2021-05" db="EMBL/GenBank/DDBJ databases">
        <title>Fusibacter ferrireducens sp. nov., an anaerobic, sulfur- and Fe-reducing bacterium isolated from the mangrove sediment.</title>
        <authorList>
            <person name="Qiu D."/>
        </authorList>
    </citation>
    <scope>NUCLEOTIDE SEQUENCE [LARGE SCALE GENOMIC DNA]</scope>
    <source>
        <strain evidence="3 4">DSM 12116</strain>
    </source>
</reference>
<name>A0ABS5PQM6_9FIRM</name>
<keyword evidence="2" id="KW-0820">tRNA-binding</keyword>
<evidence type="ECO:0000256" key="1">
    <source>
        <dbReference type="ARBA" id="ARBA00022694"/>
    </source>
</evidence>
<dbReference type="Proteomes" id="UP000746471">
    <property type="component" value="Unassembled WGS sequence"/>
</dbReference>
<feature type="binding site" evidence="2">
    <location>
        <begin position="7"/>
        <end position="20"/>
    </location>
    <ligand>
        <name>ATP</name>
        <dbReference type="ChEBI" id="CHEBI:30616"/>
    </ligand>
</feature>
<accession>A0ABS5PQM6</accession>
<keyword evidence="2" id="KW-0067">ATP-binding</keyword>
<dbReference type="HAMAP" id="MF_01539">
    <property type="entry name" value="TmcAL"/>
    <property type="match status" value="1"/>
</dbReference>
<keyword evidence="2" id="KW-0436">Ligase</keyword>
<dbReference type="PANTHER" id="PTHR37825">
    <property type="entry name" value="TRNA(MET) CYTIDINE ACETATE LIGASE"/>
    <property type="match status" value="1"/>
</dbReference>
<keyword evidence="2" id="KW-0694">RNA-binding</keyword>
<dbReference type="RefSeq" id="WP_213237318.1">
    <property type="nucleotide sequence ID" value="NZ_JAHBCL010000020.1"/>
</dbReference>
<comment type="subcellular location">
    <subcellularLocation>
        <location evidence="2">Cytoplasm</location>
    </subcellularLocation>
</comment>
<keyword evidence="2" id="KW-0547">Nucleotide-binding</keyword>
<feature type="binding site" evidence="2">
    <location>
        <begin position="191"/>
        <end position="192"/>
    </location>
    <ligand>
        <name>ATP</name>
        <dbReference type="ChEBI" id="CHEBI:30616"/>
    </ligand>
</feature>
<dbReference type="EMBL" id="JAHBCL010000020">
    <property type="protein sequence ID" value="MBS7527458.1"/>
    <property type="molecule type" value="Genomic_DNA"/>
</dbReference>
<feature type="binding site" evidence="2">
    <location>
        <position position="166"/>
    </location>
    <ligand>
        <name>ATP</name>
        <dbReference type="ChEBI" id="CHEBI:30616"/>
    </ligand>
</feature>
<comment type="similarity">
    <text evidence="2">Belongs to the TmcAL family.</text>
</comment>
<dbReference type="EC" id="6.3.4.-" evidence="2"/>
<dbReference type="Pfam" id="PF05636">
    <property type="entry name" value="HIGH_NTase1"/>
    <property type="match status" value="1"/>
</dbReference>
<keyword evidence="1 2" id="KW-0819">tRNA processing</keyword>
<feature type="binding site" evidence="2">
    <location>
        <position position="102"/>
    </location>
    <ligand>
        <name>ATP</name>
        <dbReference type="ChEBI" id="CHEBI:30616"/>
    </ligand>
</feature>
<dbReference type="SUPFAM" id="SSF52374">
    <property type="entry name" value="Nucleotidylyl transferase"/>
    <property type="match status" value="1"/>
</dbReference>
<evidence type="ECO:0000313" key="4">
    <source>
        <dbReference type="Proteomes" id="UP000746471"/>
    </source>
</evidence>
<organism evidence="3 4">
    <name type="scientific">Fusibacter paucivorans</name>
    <dbReference type="NCBI Taxonomy" id="76009"/>
    <lineage>
        <taxon>Bacteria</taxon>
        <taxon>Bacillati</taxon>
        <taxon>Bacillota</taxon>
        <taxon>Clostridia</taxon>
        <taxon>Eubacteriales</taxon>
        <taxon>Eubacteriales Family XII. Incertae Sedis</taxon>
        <taxon>Fusibacter</taxon>
    </lineage>
</organism>
<dbReference type="InterPro" id="IPR014729">
    <property type="entry name" value="Rossmann-like_a/b/a_fold"/>
</dbReference>
<evidence type="ECO:0000256" key="2">
    <source>
        <dbReference type="HAMAP-Rule" id="MF_01539"/>
    </source>
</evidence>
<dbReference type="Gene3D" id="3.40.50.620">
    <property type="entry name" value="HUPs"/>
    <property type="match status" value="1"/>
</dbReference>
<dbReference type="PANTHER" id="PTHR37825:SF1">
    <property type="entry name" value="TRNA(MET) CYTIDINE ACETATE LIGASE"/>
    <property type="match status" value="1"/>
</dbReference>
<comment type="catalytic activity">
    <reaction evidence="2">
        <text>cytidine(34) in elongator tRNA(Met) + acetate + ATP = N(4)-acetylcytidine(34) in elongator tRNA(Met) + AMP + diphosphate</text>
        <dbReference type="Rhea" id="RHEA:58144"/>
        <dbReference type="Rhea" id="RHEA-COMP:10693"/>
        <dbReference type="Rhea" id="RHEA-COMP:10694"/>
        <dbReference type="ChEBI" id="CHEBI:30089"/>
        <dbReference type="ChEBI" id="CHEBI:30616"/>
        <dbReference type="ChEBI" id="CHEBI:33019"/>
        <dbReference type="ChEBI" id="CHEBI:74900"/>
        <dbReference type="ChEBI" id="CHEBI:82748"/>
        <dbReference type="ChEBI" id="CHEBI:456215"/>
    </reaction>
</comment>
<dbReference type="InterPro" id="IPR008513">
    <property type="entry name" value="tRNA(Met)_cyd_acetate_ligase"/>
</dbReference>